<protein>
    <submittedName>
        <fullName evidence="2">Uncharacterized protein</fullName>
    </submittedName>
</protein>
<dbReference type="OMA" id="VAMPRCQ"/>
<keyword evidence="3" id="KW-1185">Reference proteome</keyword>
<evidence type="ECO:0000313" key="3">
    <source>
        <dbReference type="Proteomes" id="UP000298652"/>
    </source>
</evidence>
<evidence type="ECO:0000313" key="2">
    <source>
        <dbReference type="EMBL" id="TKV91559.1"/>
    </source>
</evidence>
<dbReference type="PANTHER" id="PTHR33526:SF27">
    <property type="entry name" value="EXPRESSED PROTEIN"/>
    <property type="match status" value="1"/>
</dbReference>
<dbReference type="Gramene" id="TKV91559">
    <property type="protein sequence ID" value="TKV91559"/>
    <property type="gene ID" value="SEVIR_9G104700v2"/>
</dbReference>
<feature type="region of interest" description="Disordered" evidence="1">
    <location>
        <begin position="122"/>
        <end position="153"/>
    </location>
</feature>
<evidence type="ECO:0000256" key="1">
    <source>
        <dbReference type="SAM" id="MobiDB-lite"/>
    </source>
</evidence>
<gene>
    <name evidence="2" type="ORF">SEVIR_9G104700v2</name>
</gene>
<dbReference type="PANTHER" id="PTHR33526">
    <property type="entry name" value="OS07G0123800 PROTEIN"/>
    <property type="match status" value="1"/>
</dbReference>
<sequence>MAVVVSAATASRGMRVLAVLGRCARAPFRVLVRARDLYVSRMAACAGGGGRGGGPVGLVAMPRCQSHGFYRSAAGADDDVRELIRAASRAGPPRAPGGVGPRSQSVAIGRIDEDRACEFGLEDGERAQAMGPRSKSCAVGPSARTARRAGVAA</sequence>
<organism evidence="2 3">
    <name type="scientific">Setaria viridis</name>
    <name type="common">Green bristlegrass</name>
    <name type="synonym">Setaria italica subsp. viridis</name>
    <dbReference type="NCBI Taxonomy" id="4556"/>
    <lineage>
        <taxon>Eukaryota</taxon>
        <taxon>Viridiplantae</taxon>
        <taxon>Streptophyta</taxon>
        <taxon>Embryophyta</taxon>
        <taxon>Tracheophyta</taxon>
        <taxon>Spermatophyta</taxon>
        <taxon>Magnoliopsida</taxon>
        <taxon>Liliopsida</taxon>
        <taxon>Poales</taxon>
        <taxon>Poaceae</taxon>
        <taxon>PACMAD clade</taxon>
        <taxon>Panicoideae</taxon>
        <taxon>Panicodae</taxon>
        <taxon>Paniceae</taxon>
        <taxon>Cenchrinae</taxon>
        <taxon>Setaria</taxon>
    </lineage>
</organism>
<name>A0A4U6SSB6_SETVI</name>
<dbReference type="PIRSF" id="PIRSF031279">
    <property type="entry name" value="UCP031279"/>
    <property type="match status" value="1"/>
</dbReference>
<dbReference type="EMBL" id="CM016560">
    <property type="protein sequence ID" value="TKV91559.1"/>
    <property type="molecule type" value="Genomic_DNA"/>
</dbReference>
<dbReference type="AlphaFoldDB" id="A0A4U6SSB6"/>
<dbReference type="InterPro" id="IPR016972">
    <property type="entry name" value="UCP031279"/>
</dbReference>
<proteinExistence type="predicted"/>
<reference evidence="2" key="1">
    <citation type="submission" date="2019-03" db="EMBL/GenBank/DDBJ databases">
        <title>WGS assembly of Setaria viridis.</title>
        <authorList>
            <person name="Huang P."/>
            <person name="Jenkins J."/>
            <person name="Grimwood J."/>
            <person name="Barry K."/>
            <person name="Healey A."/>
            <person name="Mamidi S."/>
            <person name="Sreedasyam A."/>
            <person name="Shu S."/>
            <person name="Feldman M."/>
            <person name="Wu J."/>
            <person name="Yu Y."/>
            <person name="Chen C."/>
            <person name="Johnson J."/>
            <person name="Rokhsar D."/>
            <person name="Baxter I."/>
            <person name="Schmutz J."/>
            <person name="Brutnell T."/>
            <person name="Kellogg E."/>
        </authorList>
    </citation>
    <scope>NUCLEOTIDE SEQUENCE [LARGE SCALE GENOMIC DNA]</scope>
</reference>
<accession>A0A4U6SSB6</accession>
<dbReference type="Proteomes" id="UP000298652">
    <property type="component" value="Chromosome 9"/>
</dbReference>